<keyword evidence="1" id="KW-1133">Transmembrane helix</keyword>
<evidence type="ECO:0000256" key="1">
    <source>
        <dbReference type="SAM" id="Phobius"/>
    </source>
</evidence>
<feature type="transmembrane region" description="Helical" evidence="1">
    <location>
        <begin position="73"/>
        <end position="97"/>
    </location>
</feature>
<keyword evidence="1" id="KW-0472">Membrane</keyword>
<dbReference type="EMBL" id="BMAU01021355">
    <property type="protein sequence ID" value="GFY20543.1"/>
    <property type="molecule type" value="Genomic_DNA"/>
</dbReference>
<dbReference type="Proteomes" id="UP000887159">
    <property type="component" value="Unassembled WGS sequence"/>
</dbReference>
<accession>A0A8X6VS39</accession>
<evidence type="ECO:0000313" key="3">
    <source>
        <dbReference type="Proteomes" id="UP000887159"/>
    </source>
</evidence>
<keyword evidence="1" id="KW-0812">Transmembrane</keyword>
<dbReference type="AlphaFoldDB" id="A0A8X6VS39"/>
<protein>
    <submittedName>
        <fullName evidence="2">Uncharacterized protein</fullName>
    </submittedName>
</protein>
<sequence length="106" mass="12292">MRRIIHKHPSSYSTAELIASWLFMVKAILLNTSQNYTNSFPDAGRHREMKREAFFYPISEVLMGPYEWDSFDWLIVMFATTLQNCIAINAVGFLQSVPKGKNMSRK</sequence>
<gene>
    <name evidence="2" type="ORF">TNCV_211751</name>
</gene>
<name>A0A8X6VS39_TRICX</name>
<reference evidence="2" key="1">
    <citation type="submission" date="2020-08" db="EMBL/GenBank/DDBJ databases">
        <title>Multicomponent nature underlies the extraordinary mechanical properties of spider dragline silk.</title>
        <authorList>
            <person name="Kono N."/>
            <person name="Nakamura H."/>
            <person name="Mori M."/>
            <person name="Yoshida Y."/>
            <person name="Ohtoshi R."/>
            <person name="Malay A.D."/>
            <person name="Moran D.A.P."/>
            <person name="Tomita M."/>
            <person name="Numata K."/>
            <person name="Arakawa K."/>
        </authorList>
    </citation>
    <scope>NUCLEOTIDE SEQUENCE</scope>
</reference>
<comment type="caution">
    <text evidence="2">The sequence shown here is derived from an EMBL/GenBank/DDBJ whole genome shotgun (WGS) entry which is preliminary data.</text>
</comment>
<proteinExistence type="predicted"/>
<feature type="transmembrane region" description="Helical" evidence="1">
    <location>
        <begin position="12"/>
        <end position="30"/>
    </location>
</feature>
<keyword evidence="3" id="KW-1185">Reference proteome</keyword>
<organism evidence="2 3">
    <name type="scientific">Trichonephila clavipes</name>
    <name type="common">Golden silk orbweaver</name>
    <name type="synonym">Nephila clavipes</name>
    <dbReference type="NCBI Taxonomy" id="2585209"/>
    <lineage>
        <taxon>Eukaryota</taxon>
        <taxon>Metazoa</taxon>
        <taxon>Ecdysozoa</taxon>
        <taxon>Arthropoda</taxon>
        <taxon>Chelicerata</taxon>
        <taxon>Arachnida</taxon>
        <taxon>Araneae</taxon>
        <taxon>Araneomorphae</taxon>
        <taxon>Entelegynae</taxon>
        <taxon>Araneoidea</taxon>
        <taxon>Nephilidae</taxon>
        <taxon>Trichonephila</taxon>
    </lineage>
</organism>
<evidence type="ECO:0000313" key="2">
    <source>
        <dbReference type="EMBL" id="GFY20543.1"/>
    </source>
</evidence>